<dbReference type="InterPro" id="IPR037402">
    <property type="entry name" value="YidZ_PBP2"/>
</dbReference>
<dbReference type="PANTHER" id="PTHR30118:SF15">
    <property type="entry name" value="TRANSCRIPTIONAL REGULATORY PROTEIN"/>
    <property type="match status" value="1"/>
</dbReference>
<dbReference type="Gene3D" id="1.10.10.10">
    <property type="entry name" value="Winged helix-like DNA-binding domain superfamily/Winged helix DNA-binding domain"/>
    <property type="match status" value="1"/>
</dbReference>
<comment type="caution">
    <text evidence="6">The sequence shown here is derived from an EMBL/GenBank/DDBJ whole genome shotgun (WGS) entry which is preliminary data.</text>
</comment>
<dbReference type="AlphaFoldDB" id="A0A2S9V850"/>
<dbReference type="SUPFAM" id="SSF53850">
    <property type="entry name" value="Periplasmic binding protein-like II"/>
    <property type="match status" value="1"/>
</dbReference>
<dbReference type="OrthoDB" id="6621790at2"/>
<protein>
    <submittedName>
        <fullName evidence="6">LysR family transcriptional regulator</fullName>
    </submittedName>
</protein>
<dbReference type="CDD" id="cd08417">
    <property type="entry name" value="PBP2_Nitroaromatics_like"/>
    <property type="match status" value="1"/>
</dbReference>
<dbReference type="InterPro" id="IPR036390">
    <property type="entry name" value="WH_DNA-bd_sf"/>
</dbReference>
<evidence type="ECO:0000313" key="6">
    <source>
        <dbReference type="EMBL" id="PRO72639.1"/>
    </source>
</evidence>
<gene>
    <name evidence="6" type="ORF">C6Y40_15815</name>
</gene>
<organism evidence="6 7">
    <name type="scientific">Alteromonas alba</name>
    <dbReference type="NCBI Taxonomy" id="2079529"/>
    <lineage>
        <taxon>Bacteria</taxon>
        <taxon>Pseudomonadati</taxon>
        <taxon>Pseudomonadota</taxon>
        <taxon>Gammaproteobacteria</taxon>
        <taxon>Alteromonadales</taxon>
        <taxon>Alteromonadaceae</taxon>
        <taxon>Alteromonas/Salinimonas group</taxon>
        <taxon>Alteromonas</taxon>
    </lineage>
</organism>
<dbReference type="InterPro" id="IPR005119">
    <property type="entry name" value="LysR_subst-bd"/>
</dbReference>
<proteinExistence type="inferred from homology"/>
<dbReference type="Pfam" id="PF03466">
    <property type="entry name" value="LysR_substrate"/>
    <property type="match status" value="1"/>
</dbReference>
<keyword evidence="7" id="KW-1185">Reference proteome</keyword>
<evidence type="ECO:0000256" key="4">
    <source>
        <dbReference type="ARBA" id="ARBA00023163"/>
    </source>
</evidence>
<dbReference type="RefSeq" id="WP_105935397.1">
    <property type="nucleotide sequence ID" value="NZ_PVNP01000180.1"/>
</dbReference>
<sequence length="307" mass="34449">MNLNRIDLNLFAVFDAIYTAGNLTRAADILCITQPAVSNSLARLRDLLNDPLFVRTGHTMSPTPVAQNLIGPARQALELLRTSVLQSREFNPEVAEKTFQFACRDLIEASILPRLIAKIEAQAPAITITNYDIDKKQVVNALASGQLDFYADSETLTDQYLARHKIAEDRLVVVGRPEHPAFSDPLTMESFLTYGHIKVSQRQDQASEVDIELSKLGHQRRIAMQSHHFLTIPSVLVKTDLLACLPSHLAKHYNLAVSELPFALQPLDYYVYWHVSANEDPAHRWVRQQLIDIAQAFLSPPLNQHAA</sequence>
<keyword evidence="4" id="KW-0804">Transcription</keyword>
<keyword evidence="3" id="KW-0238">DNA-binding</keyword>
<dbReference type="GO" id="GO:0003677">
    <property type="term" value="F:DNA binding"/>
    <property type="evidence" value="ECO:0007669"/>
    <property type="project" value="UniProtKB-KW"/>
</dbReference>
<evidence type="ECO:0000256" key="1">
    <source>
        <dbReference type="ARBA" id="ARBA00009437"/>
    </source>
</evidence>
<name>A0A2S9V850_9ALTE</name>
<reference evidence="7" key="1">
    <citation type="journal article" date="2020" name="Int. J. Syst. Evol. Microbiol.">
        <title>Alteromonas alba sp. nov., a marine bacterium isolated from the seawater of the West Pacific Ocean.</title>
        <authorList>
            <person name="Sun C."/>
            <person name="Wu Y.-H."/>
            <person name="Xamxidin M."/>
            <person name="Cheng H."/>
            <person name="Xu X.-W."/>
        </authorList>
    </citation>
    <scope>NUCLEOTIDE SEQUENCE [LARGE SCALE GENOMIC DNA]</scope>
    <source>
        <strain evidence="7">190</strain>
    </source>
</reference>
<dbReference type="InterPro" id="IPR000847">
    <property type="entry name" value="LysR_HTH_N"/>
</dbReference>
<dbReference type="GO" id="GO:0003700">
    <property type="term" value="F:DNA-binding transcription factor activity"/>
    <property type="evidence" value="ECO:0007669"/>
    <property type="project" value="InterPro"/>
</dbReference>
<dbReference type="EMBL" id="PVNP01000180">
    <property type="protein sequence ID" value="PRO72639.1"/>
    <property type="molecule type" value="Genomic_DNA"/>
</dbReference>
<dbReference type="Pfam" id="PF00126">
    <property type="entry name" value="HTH_1"/>
    <property type="match status" value="1"/>
</dbReference>
<dbReference type="InterPro" id="IPR050389">
    <property type="entry name" value="LysR-type_TF"/>
</dbReference>
<keyword evidence="2" id="KW-0805">Transcription regulation</keyword>
<dbReference type="Gene3D" id="3.40.190.10">
    <property type="entry name" value="Periplasmic binding protein-like II"/>
    <property type="match status" value="2"/>
</dbReference>
<feature type="domain" description="HTH lysR-type" evidence="5">
    <location>
        <begin position="6"/>
        <end position="63"/>
    </location>
</feature>
<dbReference type="PANTHER" id="PTHR30118">
    <property type="entry name" value="HTH-TYPE TRANSCRIPTIONAL REGULATOR LEUO-RELATED"/>
    <property type="match status" value="1"/>
</dbReference>
<dbReference type="PROSITE" id="PS50931">
    <property type="entry name" value="HTH_LYSR"/>
    <property type="match status" value="1"/>
</dbReference>
<accession>A0A2S9V850</accession>
<evidence type="ECO:0000259" key="5">
    <source>
        <dbReference type="PROSITE" id="PS50931"/>
    </source>
</evidence>
<dbReference type="Proteomes" id="UP000238949">
    <property type="component" value="Unassembled WGS sequence"/>
</dbReference>
<evidence type="ECO:0000256" key="3">
    <source>
        <dbReference type="ARBA" id="ARBA00023125"/>
    </source>
</evidence>
<dbReference type="PRINTS" id="PR00039">
    <property type="entry name" value="HTHLYSR"/>
</dbReference>
<evidence type="ECO:0000256" key="2">
    <source>
        <dbReference type="ARBA" id="ARBA00023015"/>
    </source>
</evidence>
<dbReference type="InterPro" id="IPR036388">
    <property type="entry name" value="WH-like_DNA-bd_sf"/>
</dbReference>
<evidence type="ECO:0000313" key="7">
    <source>
        <dbReference type="Proteomes" id="UP000238949"/>
    </source>
</evidence>
<dbReference type="SUPFAM" id="SSF46785">
    <property type="entry name" value="Winged helix' DNA-binding domain"/>
    <property type="match status" value="1"/>
</dbReference>
<comment type="similarity">
    <text evidence="1">Belongs to the LysR transcriptional regulatory family.</text>
</comment>